<dbReference type="InterPro" id="IPR051238">
    <property type="entry name" value="GDSL_esterase/lipase"/>
</dbReference>
<evidence type="ECO:0000256" key="1">
    <source>
        <dbReference type="ARBA" id="ARBA00004613"/>
    </source>
</evidence>
<evidence type="ECO:0000256" key="2">
    <source>
        <dbReference type="ARBA" id="ARBA00008668"/>
    </source>
</evidence>
<evidence type="ECO:0000256" key="5">
    <source>
        <dbReference type="ARBA" id="ARBA00022801"/>
    </source>
</evidence>
<evidence type="ECO:0000256" key="3">
    <source>
        <dbReference type="ARBA" id="ARBA00022525"/>
    </source>
</evidence>
<dbReference type="CDD" id="cd01837">
    <property type="entry name" value="SGNH_plant_lipase_like"/>
    <property type="match status" value="1"/>
</dbReference>
<keyword evidence="5" id="KW-0378">Hydrolase</keyword>
<dbReference type="AlphaFoldDB" id="A0A803MDV9"/>
<comment type="similarity">
    <text evidence="2">Belongs to the 'GDSL' lipolytic enzyme family.</text>
</comment>
<dbReference type="InterPro" id="IPR035669">
    <property type="entry name" value="SGNH_plant_lipase-like"/>
</dbReference>
<dbReference type="Pfam" id="PF00657">
    <property type="entry name" value="Lipase_GDSL"/>
    <property type="match status" value="1"/>
</dbReference>
<dbReference type="PANTHER" id="PTHR45650:SF91">
    <property type="match status" value="1"/>
</dbReference>
<sequence length="456" mass="50954">MESKAILNTIKPLPFDKHFLAEPEGLSGGILLLWNTTSVDFQSVGKDLHAVHSVVKGCLIPDEKPPVPHLSIPTSFSIIEIHQAIFSMGRFKAHGPNGFHPFFFQQHWATMWPDLLTFCHTCFSFKSLPLGANNTCIFLIPKVQHHAGNNNALDTMAKANYSPYGVDFPGGVPTGRFTNGRTIADFITQFLGFKEFIQPYSAHIGQDALRGVNYASGAAGILPETGSNLGERIWLDQQLQNYNVTISMLQSMVKGPIANYLNKCLYTVNIGSNDYINNYFLPQQFPSSKLFTKDEYATLLISRYRARLLALYDSGARKIVVFGLGQIGCTPAEKARFNSTKCVDEINKAVDLFNTKLVSLVDDFNLKLLEAKFTYINLSALQSSTSFPFGFIMDSYCCKLRSDFMCEPLSPPCRNRLFHGYMDGFHPSEFVNQAAATIAYNDPFLFVHPMSIRQLL</sequence>
<protein>
    <submittedName>
        <fullName evidence="8">Uncharacterized protein</fullName>
    </submittedName>
</protein>
<accession>A0A803MDV9</accession>
<evidence type="ECO:0000256" key="4">
    <source>
        <dbReference type="ARBA" id="ARBA00022729"/>
    </source>
</evidence>
<dbReference type="GO" id="GO:0016788">
    <property type="term" value="F:hydrolase activity, acting on ester bonds"/>
    <property type="evidence" value="ECO:0007669"/>
    <property type="project" value="InterPro"/>
</dbReference>
<dbReference type="InterPro" id="IPR036514">
    <property type="entry name" value="SGNH_hydro_sf"/>
</dbReference>
<reference evidence="8" key="1">
    <citation type="journal article" date="2017" name="Nature">
        <title>The genome of Chenopodium quinoa.</title>
        <authorList>
            <person name="Jarvis D.E."/>
            <person name="Ho Y.S."/>
            <person name="Lightfoot D.J."/>
            <person name="Schmoeckel S.M."/>
            <person name="Li B."/>
            <person name="Borm T.J.A."/>
            <person name="Ohyanagi H."/>
            <person name="Mineta K."/>
            <person name="Michell C.T."/>
            <person name="Saber N."/>
            <person name="Kharbatia N.M."/>
            <person name="Rupper R.R."/>
            <person name="Sharp A.R."/>
            <person name="Dally N."/>
            <person name="Boughton B.A."/>
            <person name="Woo Y.H."/>
            <person name="Gao G."/>
            <person name="Schijlen E.G.W.M."/>
            <person name="Guo X."/>
            <person name="Momin A.A."/>
            <person name="Negrao S."/>
            <person name="Al-Babili S."/>
            <person name="Gehring C."/>
            <person name="Roessner U."/>
            <person name="Jung C."/>
            <person name="Murphy K."/>
            <person name="Arold S.T."/>
            <person name="Gojobori T."/>
            <person name="van der Linden C.G."/>
            <person name="van Loo E.N."/>
            <person name="Jellen E.N."/>
            <person name="Maughan P.J."/>
            <person name="Tester M."/>
        </authorList>
    </citation>
    <scope>NUCLEOTIDE SEQUENCE [LARGE SCALE GENOMIC DNA]</scope>
    <source>
        <strain evidence="8">cv. PI 614886</strain>
    </source>
</reference>
<dbReference type="GO" id="GO:0016042">
    <property type="term" value="P:lipid catabolic process"/>
    <property type="evidence" value="ECO:0007669"/>
    <property type="project" value="UniProtKB-KW"/>
</dbReference>
<keyword evidence="6" id="KW-0442">Lipid degradation</keyword>
<dbReference type="GO" id="GO:0005576">
    <property type="term" value="C:extracellular region"/>
    <property type="evidence" value="ECO:0007669"/>
    <property type="project" value="UniProtKB-SubCell"/>
</dbReference>
<reference evidence="8" key="2">
    <citation type="submission" date="2021-03" db="UniProtKB">
        <authorList>
            <consortium name="EnsemblPlants"/>
        </authorList>
    </citation>
    <scope>IDENTIFICATION</scope>
</reference>
<dbReference type="Gene3D" id="3.40.50.1110">
    <property type="entry name" value="SGNH hydrolase"/>
    <property type="match status" value="1"/>
</dbReference>
<dbReference type="PANTHER" id="PTHR45650">
    <property type="entry name" value="GDSL-LIKE LIPASE/ACYLHYDROLASE-RELATED"/>
    <property type="match status" value="1"/>
</dbReference>
<name>A0A803MDV9_CHEQI</name>
<dbReference type="Proteomes" id="UP000596660">
    <property type="component" value="Unplaced"/>
</dbReference>
<keyword evidence="4" id="KW-0732">Signal</keyword>
<evidence type="ECO:0000256" key="7">
    <source>
        <dbReference type="ARBA" id="ARBA00023098"/>
    </source>
</evidence>
<dbReference type="EnsemblPlants" id="AUR62027652-RA">
    <property type="protein sequence ID" value="AUR62027652-RA:cds"/>
    <property type="gene ID" value="AUR62027652"/>
</dbReference>
<evidence type="ECO:0000256" key="6">
    <source>
        <dbReference type="ARBA" id="ARBA00022963"/>
    </source>
</evidence>
<dbReference type="InterPro" id="IPR001087">
    <property type="entry name" value="GDSL"/>
</dbReference>
<comment type="subcellular location">
    <subcellularLocation>
        <location evidence="1">Secreted</location>
    </subcellularLocation>
</comment>
<keyword evidence="3" id="KW-0964">Secreted</keyword>
<proteinExistence type="inferred from homology"/>
<evidence type="ECO:0000313" key="9">
    <source>
        <dbReference type="Proteomes" id="UP000596660"/>
    </source>
</evidence>
<evidence type="ECO:0000313" key="8">
    <source>
        <dbReference type="EnsemblPlants" id="AUR62027652-RA:cds"/>
    </source>
</evidence>
<keyword evidence="9" id="KW-1185">Reference proteome</keyword>
<keyword evidence="7" id="KW-0443">Lipid metabolism</keyword>
<organism evidence="8 9">
    <name type="scientific">Chenopodium quinoa</name>
    <name type="common">Quinoa</name>
    <dbReference type="NCBI Taxonomy" id="63459"/>
    <lineage>
        <taxon>Eukaryota</taxon>
        <taxon>Viridiplantae</taxon>
        <taxon>Streptophyta</taxon>
        <taxon>Embryophyta</taxon>
        <taxon>Tracheophyta</taxon>
        <taxon>Spermatophyta</taxon>
        <taxon>Magnoliopsida</taxon>
        <taxon>eudicotyledons</taxon>
        <taxon>Gunneridae</taxon>
        <taxon>Pentapetalae</taxon>
        <taxon>Caryophyllales</taxon>
        <taxon>Chenopodiaceae</taxon>
        <taxon>Chenopodioideae</taxon>
        <taxon>Atripliceae</taxon>
        <taxon>Chenopodium</taxon>
    </lineage>
</organism>
<dbReference type="Gramene" id="AUR62027652-RA">
    <property type="protein sequence ID" value="AUR62027652-RA:cds"/>
    <property type="gene ID" value="AUR62027652"/>
</dbReference>